<proteinExistence type="predicted"/>
<gene>
    <name evidence="1" type="ORF">GCM10009090_16250</name>
</gene>
<reference evidence="1" key="2">
    <citation type="submission" date="2020-09" db="EMBL/GenBank/DDBJ databases">
        <authorList>
            <person name="Sun Q."/>
            <person name="Ohkuma M."/>
        </authorList>
    </citation>
    <scope>NUCLEOTIDE SEQUENCE</scope>
    <source>
        <strain evidence="1">JCM 13306</strain>
    </source>
</reference>
<comment type="caution">
    <text evidence="1">The sequence shown here is derived from an EMBL/GenBank/DDBJ whole genome shotgun (WGS) entry which is preliminary data.</text>
</comment>
<evidence type="ECO:0000313" key="1">
    <source>
        <dbReference type="EMBL" id="GHH52436.1"/>
    </source>
</evidence>
<sequence length="162" mass="16377">MTRSSYWAIAGMALVVGATLATTLSAVAAGRGAGGLVRAPAGLEVTNPRICAAEAVYRLASADDFGLRAAIAQATINGYRAAGAVPNCAAGVTDALSRDFSPARWQLALDAVDAVMSGDYSVSPGACARATAVVPLATVRPAPAAPRAQCVIYNLAFVEVRP</sequence>
<organism evidence="1 2">
    <name type="scientific">Xanthomonas boreopolis</name>
    <dbReference type="NCBI Taxonomy" id="86183"/>
    <lineage>
        <taxon>Bacteria</taxon>
        <taxon>Pseudomonadati</taxon>
        <taxon>Pseudomonadota</taxon>
        <taxon>Gammaproteobacteria</taxon>
        <taxon>Lysobacterales</taxon>
        <taxon>Lysobacteraceae</taxon>
        <taxon>Xanthomonas</taxon>
    </lineage>
</organism>
<name>A0A919KHH8_9XANT</name>
<evidence type="ECO:0000313" key="2">
    <source>
        <dbReference type="Proteomes" id="UP000623958"/>
    </source>
</evidence>
<reference evidence="1" key="1">
    <citation type="journal article" date="2014" name="Int. J. Syst. Evol. Microbiol.">
        <title>Complete genome sequence of Corynebacterium casei LMG S-19264T (=DSM 44701T), isolated from a smear-ripened cheese.</title>
        <authorList>
            <consortium name="US DOE Joint Genome Institute (JGI-PGF)"/>
            <person name="Walter F."/>
            <person name="Albersmeier A."/>
            <person name="Kalinowski J."/>
            <person name="Ruckert C."/>
        </authorList>
    </citation>
    <scope>NUCLEOTIDE SEQUENCE</scope>
    <source>
        <strain evidence="1">JCM 13306</strain>
    </source>
</reference>
<dbReference type="Proteomes" id="UP000623958">
    <property type="component" value="Unassembled WGS sequence"/>
</dbReference>
<protein>
    <submittedName>
        <fullName evidence="1">Uncharacterized protein</fullName>
    </submittedName>
</protein>
<dbReference type="RefSeq" id="WP_434029054.1">
    <property type="nucleotide sequence ID" value="NZ_BNBA01000010.1"/>
</dbReference>
<dbReference type="EMBL" id="BNBA01000010">
    <property type="protein sequence ID" value="GHH52436.1"/>
    <property type="molecule type" value="Genomic_DNA"/>
</dbReference>
<dbReference type="AlphaFoldDB" id="A0A919KHH8"/>
<accession>A0A919KHH8</accession>
<keyword evidence="2" id="KW-1185">Reference proteome</keyword>